<evidence type="ECO:0000256" key="9">
    <source>
        <dbReference type="RuleBase" id="RU369094"/>
    </source>
</evidence>
<accession>A0ABD2ZY98</accession>
<dbReference type="AlphaFoldDB" id="A0ABD2ZY98"/>
<evidence type="ECO:0000256" key="2">
    <source>
        <dbReference type="ARBA" id="ARBA00022771"/>
    </source>
</evidence>
<evidence type="ECO:0000256" key="4">
    <source>
        <dbReference type="ARBA" id="ARBA00023015"/>
    </source>
</evidence>
<keyword evidence="4 9" id="KW-0805">Transcription regulation</keyword>
<feature type="region of interest" description="Disordered" evidence="10">
    <location>
        <begin position="84"/>
        <end position="132"/>
    </location>
</feature>
<evidence type="ECO:0000256" key="6">
    <source>
        <dbReference type="ARBA" id="ARBA00023163"/>
    </source>
</evidence>
<dbReference type="PANTHER" id="PTHR31992">
    <property type="entry name" value="DOF ZINC FINGER PROTEIN DOF1.4-RELATED"/>
    <property type="match status" value="1"/>
</dbReference>
<dbReference type="GO" id="GO:0003677">
    <property type="term" value="F:DNA binding"/>
    <property type="evidence" value="ECO:0007669"/>
    <property type="project" value="UniProtKB-UniRule"/>
</dbReference>
<evidence type="ECO:0000313" key="12">
    <source>
        <dbReference type="EMBL" id="KAL3524431.1"/>
    </source>
</evidence>
<keyword evidence="3 9" id="KW-0862">Zinc</keyword>
<dbReference type="GO" id="GO:0003700">
    <property type="term" value="F:DNA-binding transcription factor activity"/>
    <property type="evidence" value="ECO:0007669"/>
    <property type="project" value="UniProtKB-UniRule"/>
</dbReference>
<dbReference type="GO" id="GO:0008270">
    <property type="term" value="F:zinc ion binding"/>
    <property type="evidence" value="ECO:0007669"/>
    <property type="project" value="UniProtKB-KW"/>
</dbReference>
<evidence type="ECO:0000313" key="13">
    <source>
        <dbReference type="Proteomes" id="UP001630127"/>
    </source>
</evidence>
<keyword evidence="13" id="KW-1185">Reference proteome</keyword>
<gene>
    <name evidence="12" type="ORF">ACH5RR_017265</name>
</gene>
<evidence type="ECO:0000256" key="1">
    <source>
        <dbReference type="ARBA" id="ARBA00022723"/>
    </source>
</evidence>
<dbReference type="Pfam" id="PF02701">
    <property type="entry name" value="Zn_ribbon_Dof"/>
    <property type="match status" value="1"/>
</dbReference>
<evidence type="ECO:0000256" key="10">
    <source>
        <dbReference type="SAM" id="MobiDB-lite"/>
    </source>
</evidence>
<keyword evidence="6 9" id="KW-0804">Transcription</keyword>
<keyword evidence="1 9" id="KW-0479">Metal-binding</keyword>
<organism evidence="12 13">
    <name type="scientific">Cinchona calisaya</name>
    <dbReference type="NCBI Taxonomy" id="153742"/>
    <lineage>
        <taxon>Eukaryota</taxon>
        <taxon>Viridiplantae</taxon>
        <taxon>Streptophyta</taxon>
        <taxon>Embryophyta</taxon>
        <taxon>Tracheophyta</taxon>
        <taxon>Spermatophyta</taxon>
        <taxon>Magnoliopsida</taxon>
        <taxon>eudicotyledons</taxon>
        <taxon>Gunneridae</taxon>
        <taxon>Pentapetalae</taxon>
        <taxon>asterids</taxon>
        <taxon>lamiids</taxon>
        <taxon>Gentianales</taxon>
        <taxon>Rubiaceae</taxon>
        <taxon>Cinchonoideae</taxon>
        <taxon>Cinchoneae</taxon>
        <taxon>Cinchona</taxon>
    </lineage>
</organism>
<feature type="domain" description="Dof-type" evidence="11">
    <location>
        <begin position="43"/>
        <end position="97"/>
    </location>
</feature>
<dbReference type="PROSITE" id="PS50884">
    <property type="entry name" value="ZF_DOF_2"/>
    <property type="match status" value="1"/>
</dbReference>
<dbReference type="EMBL" id="JBJUIK010000007">
    <property type="protein sequence ID" value="KAL3524431.1"/>
    <property type="molecule type" value="Genomic_DNA"/>
</dbReference>
<evidence type="ECO:0000256" key="7">
    <source>
        <dbReference type="ARBA" id="ARBA00023242"/>
    </source>
</evidence>
<evidence type="ECO:0000259" key="11">
    <source>
        <dbReference type="PROSITE" id="PS50884"/>
    </source>
</evidence>
<evidence type="ECO:0000256" key="5">
    <source>
        <dbReference type="ARBA" id="ARBA00023125"/>
    </source>
</evidence>
<dbReference type="GO" id="GO:0005634">
    <property type="term" value="C:nucleus"/>
    <property type="evidence" value="ECO:0007669"/>
    <property type="project" value="UniProtKB-SubCell"/>
</dbReference>
<evidence type="ECO:0000256" key="3">
    <source>
        <dbReference type="ARBA" id="ARBA00022833"/>
    </source>
</evidence>
<dbReference type="PROSITE" id="PS01361">
    <property type="entry name" value="ZF_DOF_1"/>
    <property type="match status" value="1"/>
</dbReference>
<dbReference type="InterPro" id="IPR045174">
    <property type="entry name" value="Dof"/>
</dbReference>
<comment type="subcellular location">
    <subcellularLocation>
        <location evidence="8 9">Nucleus</location>
    </subcellularLocation>
</comment>
<proteinExistence type="predicted"/>
<name>A0ABD2ZY98_9GENT</name>
<evidence type="ECO:0000256" key="8">
    <source>
        <dbReference type="PROSITE-ProRule" id="PRU00071"/>
    </source>
</evidence>
<dbReference type="PANTHER" id="PTHR31992:SF285">
    <property type="entry name" value="DOF ZINC FINGER PROTEIN DOF4.6"/>
    <property type="match status" value="1"/>
</dbReference>
<comment type="function">
    <text evidence="9">Transcription factor that binds specifically to a 5'-AA[AG]G-3' consensus core sequence.</text>
</comment>
<reference evidence="12 13" key="1">
    <citation type="submission" date="2024-11" db="EMBL/GenBank/DDBJ databases">
        <title>A near-complete genome assembly of Cinchona calisaya.</title>
        <authorList>
            <person name="Lian D.C."/>
            <person name="Zhao X.W."/>
            <person name="Wei L."/>
        </authorList>
    </citation>
    <scope>NUCLEOTIDE SEQUENCE [LARGE SCALE GENOMIC DNA]</scope>
    <source>
        <tissue evidence="12">Nenye</tissue>
    </source>
</reference>
<keyword evidence="7 8" id="KW-0539">Nucleus</keyword>
<dbReference type="InterPro" id="IPR003851">
    <property type="entry name" value="Znf_Dof"/>
</dbReference>
<protein>
    <recommendedName>
        <fullName evidence="9">Dof zinc finger protein</fullName>
    </recommendedName>
</protein>
<keyword evidence="5 8" id="KW-0238">DNA-binding</keyword>
<keyword evidence="2 8" id="KW-0863">Zinc-finger</keyword>
<dbReference type="Proteomes" id="UP001630127">
    <property type="component" value="Unassembled WGS sequence"/>
</dbReference>
<sequence>MDTNQYWPQDRVQLVKPTDQNPKPAATQERKLLARPQKEHANLKCPRCNSTNTKFCYYNNYSLSQPRYLCKTCRRYWTEGGTLRNLPVGGGSRKNNKRSSSSSPTTSVLKELPDLSDHLTTTPGFPQNPMIHEGKHLNLGNYPPTAANCLSGLFELPNYNDNKSLDPNISSSLSHMPEALELVKINSGISSAKRGLMSSSLVSMPYSVTPPMQELTPRLNFSQLDGFEKGYNGSLIDGVPNPQEIIDGERIFVPYEDLKPVSMNIIDDQQNRLVLQEGDQSADGYWINGMLGGGGGGGSSW</sequence>
<comment type="caution">
    <text evidence="12">The sequence shown here is derived from an EMBL/GenBank/DDBJ whole genome shotgun (WGS) entry which is preliminary data.</text>
</comment>